<gene>
    <name evidence="1" type="ORF">L6452_42329</name>
</gene>
<name>A0ACB8XHY5_ARCLA</name>
<reference evidence="2" key="1">
    <citation type="journal article" date="2022" name="Mol. Ecol. Resour.">
        <title>The genomes of chicory, endive, great burdock and yacon provide insights into Asteraceae palaeo-polyploidization history and plant inulin production.</title>
        <authorList>
            <person name="Fan W."/>
            <person name="Wang S."/>
            <person name="Wang H."/>
            <person name="Wang A."/>
            <person name="Jiang F."/>
            <person name="Liu H."/>
            <person name="Zhao H."/>
            <person name="Xu D."/>
            <person name="Zhang Y."/>
        </authorList>
    </citation>
    <scope>NUCLEOTIDE SEQUENCE [LARGE SCALE GENOMIC DNA]</scope>
    <source>
        <strain evidence="2">cv. Niubang</strain>
    </source>
</reference>
<proteinExistence type="predicted"/>
<evidence type="ECO:0000313" key="2">
    <source>
        <dbReference type="Proteomes" id="UP001055879"/>
    </source>
</evidence>
<accession>A0ACB8XHY5</accession>
<sequence length="170" mass="18551">MENISLNGEEMGQGDLEGNEGSRTDEGGDVHGTARVSQPMQDPAAKVSTLSHAGVPRVSVFEILSTKGAREGDGLQFGKMELLRRGMKFIDVVGGSQSTKLQFFPLENKIQSKVGTCVKACANHKPTSVDKGKKDEDGFTRVERRQWRPKPKEDDVRGNKMGVSTESRTT</sequence>
<protein>
    <submittedName>
        <fullName evidence="1">Uncharacterized protein</fullName>
    </submittedName>
</protein>
<keyword evidence="2" id="KW-1185">Reference proteome</keyword>
<organism evidence="1 2">
    <name type="scientific">Arctium lappa</name>
    <name type="common">Greater burdock</name>
    <name type="synonym">Lappa major</name>
    <dbReference type="NCBI Taxonomy" id="4217"/>
    <lineage>
        <taxon>Eukaryota</taxon>
        <taxon>Viridiplantae</taxon>
        <taxon>Streptophyta</taxon>
        <taxon>Embryophyta</taxon>
        <taxon>Tracheophyta</taxon>
        <taxon>Spermatophyta</taxon>
        <taxon>Magnoliopsida</taxon>
        <taxon>eudicotyledons</taxon>
        <taxon>Gunneridae</taxon>
        <taxon>Pentapetalae</taxon>
        <taxon>asterids</taxon>
        <taxon>campanulids</taxon>
        <taxon>Asterales</taxon>
        <taxon>Asteraceae</taxon>
        <taxon>Carduoideae</taxon>
        <taxon>Cardueae</taxon>
        <taxon>Arctiinae</taxon>
        <taxon>Arctium</taxon>
    </lineage>
</organism>
<evidence type="ECO:0000313" key="1">
    <source>
        <dbReference type="EMBL" id="KAI3667279.1"/>
    </source>
</evidence>
<reference evidence="1 2" key="2">
    <citation type="journal article" date="2022" name="Mol. Ecol. Resour.">
        <title>The genomes of chicory, endive, great burdock and yacon provide insights into Asteraceae paleo-polyploidization history and plant inulin production.</title>
        <authorList>
            <person name="Fan W."/>
            <person name="Wang S."/>
            <person name="Wang H."/>
            <person name="Wang A."/>
            <person name="Jiang F."/>
            <person name="Liu H."/>
            <person name="Zhao H."/>
            <person name="Xu D."/>
            <person name="Zhang Y."/>
        </authorList>
    </citation>
    <scope>NUCLEOTIDE SEQUENCE [LARGE SCALE GENOMIC DNA]</scope>
    <source>
        <strain evidence="2">cv. Niubang</strain>
    </source>
</reference>
<comment type="caution">
    <text evidence="1">The sequence shown here is derived from an EMBL/GenBank/DDBJ whole genome shotgun (WGS) entry which is preliminary data.</text>
</comment>
<dbReference type="Proteomes" id="UP001055879">
    <property type="component" value="Linkage Group LG17"/>
</dbReference>
<dbReference type="EMBL" id="CM042063">
    <property type="protein sequence ID" value="KAI3667279.1"/>
    <property type="molecule type" value="Genomic_DNA"/>
</dbReference>